<evidence type="ECO:0000259" key="1">
    <source>
        <dbReference type="Pfam" id="PF08241"/>
    </source>
</evidence>
<keyword evidence="3" id="KW-1185">Reference proteome</keyword>
<keyword evidence="2" id="KW-0808">Transferase</keyword>
<comment type="caution">
    <text evidence="2">The sequence shown here is derived from an EMBL/GenBank/DDBJ whole genome shotgun (WGS) entry which is preliminary data.</text>
</comment>
<dbReference type="SUPFAM" id="SSF53335">
    <property type="entry name" value="S-adenosyl-L-methionine-dependent methyltransferases"/>
    <property type="match status" value="1"/>
</dbReference>
<dbReference type="EC" id="2.1.1.-" evidence="2"/>
<proteinExistence type="predicted"/>
<dbReference type="RefSeq" id="WP_381503470.1">
    <property type="nucleotide sequence ID" value="NZ_JBHUOM010000018.1"/>
</dbReference>
<protein>
    <submittedName>
        <fullName evidence="2">Class I SAM-dependent methyltransferase</fullName>
        <ecNumber evidence="2">2.1.1.-</ecNumber>
    </submittedName>
</protein>
<evidence type="ECO:0000313" key="3">
    <source>
        <dbReference type="Proteomes" id="UP001597512"/>
    </source>
</evidence>
<dbReference type="GO" id="GO:0032259">
    <property type="term" value="P:methylation"/>
    <property type="evidence" value="ECO:0007669"/>
    <property type="project" value="UniProtKB-KW"/>
</dbReference>
<dbReference type="Proteomes" id="UP001597512">
    <property type="component" value="Unassembled WGS sequence"/>
</dbReference>
<gene>
    <name evidence="2" type="ORF">ACFS25_17030</name>
</gene>
<name>A0ABW6ALG5_9BACT</name>
<dbReference type="Gene3D" id="3.40.50.150">
    <property type="entry name" value="Vaccinia Virus protein VP39"/>
    <property type="match status" value="1"/>
</dbReference>
<accession>A0ABW6ALG5</accession>
<reference evidence="3" key="1">
    <citation type="journal article" date="2019" name="Int. J. Syst. Evol. Microbiol.">
        <title>The Global Catalogue of Microorganisms (GCM) 10K type strain sequencing project: providing services to taxonomists for standard genome sequencing and annotation.</title>
        <authorList>
            <consortium name="The Broad Institute Genomics Platform"/>
            <consortium name="The Broad Institute Genome Sequencing Center for Infectious Disease"/>
            <person name="Wu L."/>
            <person name="Ma J."/>
        </authorList>
    </citation>
    <scope>NUCLEOTIDE SEQUENCE [LARGE SCALE GENOMIC DNA]</scope>
    <source>
        <strain evidence="3">KCTC 52490</strain>
    </source>
</reference>
<dbReference type="Pfam" id="PF08241">
    <property type="entry name" value="Methyltransf_11"/>
    <property type="match status" value="1"/>
</dbReference>
<dbReference type="EMBL" id="JBHUOM010000018">
    <property type="protein sequence ID" value="MFD2935489.1"/>
    <property type="molecule type" value="Genomic_DNA"/>
</dbReference>
<sequence length="264" mass="29039">MTDRGSQKMQAELWRVAAQDWADYQEATLLPVFEQMAHDFIQTPAHTLLDDGCGSGLFCQLALQQGLDVRAWMPRPNSSPLPRRKRPLVISIRAIWRICHTPITPSTWLRVNLFQYAASPARALEEAYRVLKPGGKLYVAIWGKASECQVAVYLKALGSLMPPPPPVTPGPFALSEDDALEKLVGDAGFQPGLRQRVSSPFLYANLDSALKGLLSAGPAQRAIGHTSYEAAVDAVTNAIAPFRTESGGYRMDNTFYILEATRQV</sequence>
<dbReference type="InterPro" id="IPR029063">
    <property type="entry name" value="SAM-dependent_MTases_sf"/>
</dbReference>
<dbReference type="GO" id="GO:0008168">
    <property type="term" value="F:methyltransferase activity"/>
    <property type="evidence" value="ECO:0007669"/>
    <property type="project" value="UniProtKB-KW"/>
</dbReference>
<feature type="domain" description="Methyltransferase type 11" evidence="1">
    <location>
        <begin position="49"/>
        <end position="139"/>
    </location>
</feature>
<keyword evidence="2" id="KW-0489">Methyltransferase</keyword>
<dbReference type="CDD" id="cd02440">
    <property type="entry name" value="AdoMet_MTases"/>
    <property type="match status" value="1"/>
</dbReference>
<evidence type="ECO:0000313" key="2">
    <source>
        <dbReference type="EMBL" id="MFD2935489.1"/>
    </source>
</evidence>
<organism evidence="2 3">
    <name type="scientific">Spirosoma flavum</name>
    <dbReference type="NCBI Taxonomy" id="2048557"/>
    <lineage>
        <taxon>Bacteria</taxon>
        <taxon>Pseudomonadati</taxon>
        <taxon>Bacteroidota</taxon>
        <taxon>Cytophagia</taxon>
        <taxon>Cytophagales</taxon>
        <taxon>Cytophagaceae</taxon>
        <taxon>Spirosoma</taxon>
    </lineage>
</organism>
<dbReference type="InterPro" id="IPR013216">
    <property type="entry name" value="Methyltransf_11"/>
</dbReference>